<keyword evidence="2" id="KW-1185">Reference proteome</keyword>
<evidence type="ECO:0000313" key="2">
    <source>
        <dbReference type="Proteomes" id="UP000059847"/>
    </source>
</evidence>
<dbReference type="OrthoDB" id="5917218at2"/>
<evidence type="ECO:0000313" key="1">
    <source>
        <dbReference type="EMBL" id="ALF60309.1"/>
    </source>
</evidence>
<dbReference type="Proteomes" id="UP000059847">
    <property type="component" value="Chromosome"/>
</dbReference>
<dbReference type="KEGG" id="pur:AOC03_09890"/>
<proteinExistence type="predicted"/>
<protein>
    <submittedName>
        <fullName evidence="1">Uncharacterized protein</fullName>
    </submittedName>
</protein>
<sequence>MDPFAFATIVGLLATFTAGREGKKDIESFKQWLSENNHSNMITIIESNASLQQDLTSFMNQNHEQVMAQLSTLNDLMMSLASHMQGLGSIASRFDFNNGLSDQAIDVLRQFVKSDSVEMRHLQTWSYEGADNIYYLDNSAVVYSEPRFIETDVDSLVNASLITLTRGSKGGAIYKITRQAVRFIDAIDNNQ</sequence>
<dbReference type="RefSeq" id="WP_062535575.1">
    <property type="nucleotide sequence ID" value="NZ_CP012678.1"/>
</dbReference>
<accession>A0A0M4T8R4</accession>
<dbReference type="AlphaFoldDB" id="A0A0M4T8R4"/>
<name>A0A0M4T8R4_9GAMM</name>
<organism evidence="1 2">
    <name type="scientific">Psychrobacter urativorans</name>
    <dbReference type="NCBI Taxonomy" id="45610"/>
    <lineage>
        <taxon>Bacteria</taxon>
        <taxon>Pseudomonadati</taxon>
        <taxon>Pseudomonadota</taxon>
        <taxon>Gammaproteobacteria</taxon>
        <taxon>Moraxellales</taxon>
        <taxon>Moraxellaceae</taxon>
        <taxon>Psychrobacter</taxon>
    </lineage>
</organism>
<dbReference type="EMBL" id="CP012678">
    <property type="protein sequence ID" value="ALF60309.1"/>
    <property type="molecule type" value="Genomic_DNA"/>
</dbReference>
<reference evidence="1 2" key="1">
    <citation type="submission" date="2015-09" db="EMBL/GenBank/DDBJ databases">
        <title>Complete genome of Psychrobacter urativorans R10.10B.</title>
        <authorList>
            <person name="See-Too W.S."/>
            <person name="Chan K.G."/>
        </authorList>
    </citation>
    <scope>NUCLEOTIDE SEQUENCE [LARGE SCALE GENOMIC DNA]</scope>
    <source>
        <strain evidence="1 2">R10.10B</strain>
    </source>
</reference>
<gene>
    <name evidence="1" type="ORF">AOC03_09890</name>
</gene>